<dbReference type="PROSITE" id="PS00588">
    <property type="entry name" value="FLAGELLA_BB_ROD"/>
    <property type="match status" value="1"/>
</dbReference>
<dbReference type="STRING" id="1324314.BVG16_20380"/>
<keyword evidence="6" id="KW-1185">Reference proteome</keyword>
<dbReference type="Pfam" id="PF00460">
    <property type="entry name" value="Flg_bb_rod"/>
    <property type="match status" value="1"/>
</dbReference>
<evidence type="ECO:0000259" key="4">
    <source>
        <dbReference type="Pfam" id="PF22692"/>
    </source>
</evidence>
<reference evidence="5 6" key="1">
    <citation type="submission" date="2017-01" db="EMBL/GenBank/DDBJ databases">
        <title>Genome analysis of Paenibacillus selenitrireducens ES3-24.</title>
        <authorList>
            <person name="Xu D."/>
            <person name="Yao R."/>
            <person name="Zheng S."/>
        </authorList>
    </citation>
    <scope>NUCLEOTIDE SEQUENCE [LARGE SCALE GENOMIC DNA]</scope>
    <source>
        <strain evidence="5 6">ES3-24</strain>
    </source>
</reference>
<evidence type="ECO:0000259" key="3">
    <source>
        <dbReference type="Pfam" id="PF06429"/>
    </source>
</evidence>
<dbReference type="OrthoDB" id="9800375at2"/>
<keyword evidence="5" id="KW-0966">Cell projection</keyword>
<gene>
    <name evidence="5" type="ORF">BVG16_20380</name>
</gene>
<evidence type="ECO:0000256" key="1">
    <source>
        <dbReference type="ARBA" id="ARBA00009677"/>
    </source>
</evidence>
<feature type="domain" description="Flagellar hook protein FlgE/F/G-like D1" evidence="4">
    <location>
        <begin position="130"/>
        <end position="189"/>
    </location>
</feature>
<dbReference type="InterPro" id="IPR019776">
    <property type="entry name" value="Flagellar_basal_body_rod_CS"/>
</dbReference>
<dbReference type="PANTHER" id="PTHR30435">
    <property type="entry name" value="FLAGELLAR PROTEIN"/>
    <property type="match status" value="1"/>
</dbReference>
<dbReference type="InterPro" id="IPR001444">
    <property type="entry name" value="Flag_bb_rod_N"/>
</dbReference>
<dbReference type="InterPro" id="IPR010930">
    <property type="entry name" value="Flg_bb/hook_C_dom"/>
</dbReference>
<protein>
    <submittedName>
        <fullName evidence="5">Flagellar basal body rod protein</fullName>
    </submittedName>
</protein>
<evidence type="ECO:0000313" key="5">
    <source>
        <dbReference type="EMBL" id="OPA75691.1"/>
    </source>
</evidence>
<comment type="caution">
    <text evidence="5">The sequence shown here is derived from an EMBL/GenBank/DDBJ whole genome shotgun (WGS) entry which is preliminary data.</text>
</comment>
<evidence type="ECO:0000259" key="2">
    <source>
        <dbReference type="Pfam" id="PF00460"/>
    </source>
</evidence>
<dbReference type="Proteomes" id="UP000190188">
    <property type="component" value="Unassembled WGS sequence"/>
</dbReference>
<feature type="domain" description="Flagellar basal-body/hook protein C-terminal" evidence="3">
    <location>
        <begin position="247"/>
        <end position="291"/>
    </location>
</feature>
<dbReference type="GO" id="GO:0071978">
    <property type="term" value="P:bacterial-type flagellum-dependent swarming motility"/>
    <property type="evidence" value="ECO:0007669"/>
    <property type="project" value="TreeGrafter"/>
</dbReference>
<accession>A0A1T2X728</accession>
<feature type="domain" description="Flagellar basal body rod protein N-terminal" evidence="2">
    <location>
        <begin position="5"/>
        <end position="35"/>
    </location>
</feature>
<dbReference type="SUPFAM" id="SSF117143">
    <property type="entry name" value="Flagellar hook protein flgE"/>
    <property type="match status" value="1"/>
</dbReference>
<dbReference type="Pfam" id="PF22692">
    <property type="entry name" value="LlgE_F_G_D1"/>
    <property type="match status" value="1"/>
</dbReference>
<comment type="similarity">
    <text evidence="1">Belongs to the flagella basal body rod proteins family.</text>
</comment>
<dbReference type="RefSeq" id="WP_078501018.1">
    <property type="nucleotide sequence ID" value="NZ_MSZX01000008.1"/>
</dbReference>
<evidence type="ECO:0000313" key="6">
    <source>
        <dbReference type="Proteomes" id="UP000190188"/>
    </source>
</evidence>
<name>A0A1T2X728_9BACL</name>
<proteinExistence type="inferred from homology"/>
<dbReference type="Pfam" id="PF06429">
    <property type="entry name" value="Flg_bbr_C"/>
    <property type="match status" value="1"/>
</dbReference>
<dbReference type="InterPro" id="IPR053967">
    <property type="entry name" value="LlgE_F_G-like_D1"/>
</dbReference>
<dbReference type="InterPro" id="IPR037925">
    <property type="entry name" value="FlgE/F/G-like"/>
</dbReference>
<dbReference type="GO" id="GO:0009288">
    <property type="term" value="C:bacterial-type flagellum"/>
    <property type="evidence" value="ECO:0007669"/>
    <property type="project" value="TreeGrafter"/>
</dbReference>
<keyword evidence="5" id="KW-0969">Cilium</keyword>
<organism evidence="5 6">
    <name type="scientific">Paenibacillus selenitireducens</name>
    <dbReference type="NCBI Taxonomy" id="1324314"/>
    <lineage>
        <taxon>Bacteria</taxon>
        <taxon>Bacillati</taxon>
        <taxon>Bacillota</taxon>
        <taxon>Bacilli</taxon>
        <taxon>Bacillales</taxon>
        <taxon>Paenibacillaceae</taxon>
        <taxon>Paenibacillus</taxon>
    </lineage>
</organism>
<dbReference type="PANTHER" id="PTHR30435:SF19">
    <property type="entry name" value="FLAGELLAR BASAL-BODY ROD PROTEIN FLGG"/>
    <property type="match status" value="1"/>
</dbReference>
<keyword evidence="5" id="KW-0282">Flagellum</keyword>
<sequence length="296" mass="32067">MLRGLYTAASGMMAQQRIHDTVTNNISNLNTPGYKQVNAVERSFPEMLVSLMGADHKPTGSLGRLNTGVFAEESLPQFTQGDITETKSASDFALVVDLQAVDPATGNPIAFDANGRAVLPSGEVMYKPQAFFTVQNANGETRYTRDGKFKVNADGELLSSTGAKVLGTNDQPIKLPVPITELRINDKGEWLDATTGRTVGGISPLLITRIENPNLLLREGDGNFKFTNTADEASASPIVTTEAFQIRQGYVERSNVDATQAAIDMMAAARAYEANQKIIQYYDRSLDKAVNEVGRV</sequence>
<dbReference type="EMBL" id="MSZX01000008">
    <property type="protein sequence ID" value="OPA75691.1"/>
    <property type="molecule type" value="Genomic_DNA"/>
</dbReference>
<dbReference type="AlphaFoldDB" id="A0A1T2X728"/>